<dbReference type="GeneID" id="63840076"/>
<proteinExistence type="predicted"/>
<evidence type="ECO:0000256" key="1">
    <source>
        <dbReference type="SAM" id="MobiDB-lite"/>
    </source>
</evidence>
<feature type="region of interest" description="Disordered" evidence="1">
    <location>
        <begin position="45"/>
        <end position="77"/>
    </location>
</feature>
<organism evidence="3 4">
    <name type="scientific">Cryphonectria parasitica (strain ATCC 38755 / EP155)</name>
    <dbReference type="NCBI Taxonomy" id="660469"/>
    <lineage>
        <taxon>Eukaryota</taxon>
        <taxon>Fungi</taxon>
        <taxon>Dikarya</taxon>
        <taxon>Ascomycota</taxon>
        <taxon>Pezizomycotina</taxon>
        <taxon>Sordariomycetes</taxon>
        <taxon>Sordariomycetidae</taxon>
        <taxon>Diaporthales</taxon>
        <taxon>Cryphonectriaceae</taxon>
        <taxon>Cryphonectria-Endothia species complex</taxon>
        <taxon>Cryphonectria</taxon>
    </lineage>
</organism>
<accession>A0A9P4YCZ1</accession>
<dbReference type="RefSeq" id="XP_040781675.1">
    <property type="nucleotide sequence ID" value="XM_040922947.1"/>
</dbReference>
<dbReference type="AlphaFoldDB" id="A0A9P4YCZ1"/>
<dbReference type="Proteomes" id="UP000803844">
    <property type="component" value="Unassembled WGS sequence"/>
</dbReference>
<feature type="chain" id="PRO_5040381324" evidence="2">
    <location>
        <begin position="20"/>
        <end position="93"/>
    </location>
</feature>
<evidence type="ECO:0000256" key="2">
    <source>
        <dbReference type="SAM" id="SignalP"/>
    </source>
</evidence>
<sequence length="93" mass="9820">MKRSYQLAALGCSLPLVNAGSFVWNSGTGHDLEGYAPAQQTAGLEDKQMVPVPAVPAPTSPPELRRSPLGKRASSVPGSVCGYMSHDICQYNC</sequence>
<reference evidence="3" key="1">
    <citation type="journal article" date="2020" name="Phytopathology">
        <title>Genome sequence of the chestnut blight fungus Cryphonectria parasitica EP155: A fundamental resource for an archetypical invasive plant pathogen.</title>
        <authorList>
            <person name="Crouch J.A."/>
            <person name="Dawe A."/>
            <person name="Aerts A."/>
            <person name="Barry K."/>
            <person name="Churchill A.C.L."/>
            <person name="Grimwood J."/>
            <person name="Hillman B."/>
            <person name="Milgroom M.G."/>
            <person name="Pangilinan J."/>
            <person name="Smith M."/>
            <person name="Salamov A."/>
            <person name="Schmutz J."/>
            <person name="Yadav J."/>
            <person name="Grigoriev I.V."/>
            <person name="Nuss D."/>
        </authorList>
    </citation>
    <scope>NUCLEOTIDE SEQUENCE</scope>
    <source>
        <strain evidence="3">EP155</strain>
    </source>
</reference>
<evidence type="ECO:0000313" key="4">
    <source>
        <dbReference type="Proteomes" id="UP000803844"/>
    </source>
</evidence>
<feature type="signal peptide" evidence="2">
    <location>
        <begin position="1"/>
        <end position="19"/>
    </location>
</feature>
<comment type="caution">
    <text evidence="3">The sequence shown here is derived from an EMBL/GenBank/DDBJ whole genome shotgun (WGS) entry which is preliminary data.</text>
</comment>
<keyword evidence="4" id="KW-1185">Reference proteome</keyword>
<protein>
    <submittedName>
        <fullName evidence="3">Uncharacterized protein</fullName>
    </submittedName>
</protein>
<gene>
    <name evidence="3" type="ORF">M406DRAFT_354539</name>
</gene>
<evidence type="ECO:0000313" key="3">
    <source>
        <dbReference type="EMBL" id="KAF3770714.1"/>
    </source>
</evidence>
<keyword evidence="2" id="KW-0732">Signal</keyword>
<dbReference type="OrthoDB" id="4849731at2759"/>
<name>A0A9P4YCZ1_CRYP1</name>
<dbReference type="EMBL" id="MU032344">
    <property type="protein sequence ID" value="KAF3770714.1"/>
    <property type="molecule type" value="Genomic_DNA"/>
</dbReference>